<organism evidence="1 2">
    <name type="scientific">Exocentrus adspersus</name>
    <dbReference type="NCBI Taxonomy" id="1586481"/>
    <lineage>
        <taxon>Eukaryota</taxon>
        <taxon>Metazoa</taxon>
        <taxon>Ecdysozoa</taxon>
        <taxon>Arthropoda</taxon>
        <taxon>Hexapoda</taxon>
        <taxon>Insecta</taxon>
        <taxon>Pterygota</taxon>
        <taxon>Neoptera</taxon>
        <taxon>Endopterygota</taxon>
        <taxon>Coleoptera</taxon>
        <taxon>Polyphaga</taxon>
        <taxon>Cucujiformia</taxon>
        <taxon>Chrysomeloidea</taxon>
        <taxon>Cerambycidae</taxon>
        <taxon>Lamiinae</taxon>
        <taxon>Acanthocinini</taxon>
        <taxon>Exocentrus</taxon>
    </lineage>
</organism>
<accession>A0AAV8VC82</accession>
<comment type="caution">
    <text evidence="1">The sequence shown here is derived from an EMBL/GenBank/DDBJ whole genome shotgun (WGS) entry which is preliminary data.</text>
</comment>
<keyword evidence="2" id="KW-1185">Reference proteome</keyword>
<proteinExistence type="predicted"/>
<dbReference type="SUPFAM" id="SSF53098">
    <property type="entry name" value="Ribonuclease H-like"/>
    <property type="match status" value="1"/>
</dbReference>
<evidence type="ECO:0000313" key="2">
    <source>
        <dbReference type="Proteomes" id="UP001159042"/>
    </source>
</evidence>
<sequence length="127" mass="14801">MIERFVELEEPLRSMIALLDIVLPQLTFDEWPLVKDLKNILEPFEDATRVMRRLLDVCQEILKTDLTRTATAVVRKLQHGLRNRLGNLEYSNTLAATTFLDPRYKTLPFKNSDAVERARKKLYHGFG</sequence>
<name>A0AAV8VC82_9CUCU</name>
<dbReference type="EMBL" id="JANEYG010000162">
    <property type="protein sequence ID" value="KAJ8911792.1"/>
    <property type="molecule type" value="Genomic_DNA"/>
</dbReference>
<dbReference type="InterPro" id="IPR012337">
    <property type="entry name" value="RNaseH-like_sf"/>
</dbReference>
<dbReference type="AlphaFoldDB" id="A0AAV8VC82"/>
<protein>
    <submittedName>
        <fullName evidence="1">Uncharacterized protein</fullName>
    </submittedName>
</protein>
<reference evidence="1 2" key="1">
    <citation type="journal article" date="2023" name="Insect Mol. Biol.">
        <title>Genome sequencing provides insights into the evolution of gene families encoding plant cell wall-degrading enzymes in longhorned beetles.</title>
        <authorList>
            <person name="Shin N.R."/>
            <person name="Okamura Y."/>
            <person name="Kirsch R."/>
            <person name="Pauchet Y."/>
        </authorList>
    </citation>
    <scope>NUCLEOTIDE SEQUENCE [LARGE SCALE GENOMIC DNA]</scope>
    <source>
        <strain evidence="1">EAD_L_NR</strain>
    </source>
</reference>
<gene>
    <name evidence="1" type="ORF">NQ315_003327</name>
</gene>
<dbReference type="Proteomes" id="UP001159042">
    <property type="component" value="Unassembled WGS sequence"/>
</dbReference>
<evidence type="ECO:0000313" key="1">
    <source>
        <dbReference type="EMBL" id="KAJ8911792.1"/>
    </source>
</evidence>